<evidence type="ECO:0000313" key="2">
    <source>
        <dbReference type="Proteomes" id="UP001352852"/>
    </source>
</evidence>
<gene>
    <name evidence="1" type="ORF">CHARACLAT_001526</name>
</gene>
<comment type="caution">
    <text evidence="1">The sequence shown here is derived from an EMBL/GenBank/DDBJ whole genome shotgun (WGS) entry which is preliminary data.</text>
</comment>
<sequence>MEYCQEDNEGHQQCMQAEDNLGFLNLSAQPQASMQLHCGAVIYAKGASTNHKSIYCKVHGHTFQYTDISVLKYMNSAIIKQYEFKMSLCMYFILKLYHYGFTF</sequence>
<dbReference type="Proteomes" id="UP001352852">
    <property type="component" value="Unassembled WGS sequence"/>
</dbReference>
<dbReference type="EMBL" id="JAHUTJ010008253">
    <property type="protein sequence ID" value="MED6266373.1"/>
    <property type="molecule type" value="Genomic_DNA"/>
</dbReference>
<evidence type="ECO:0000313" key="1">
    <source>
        <dbReference type="EMBL" id="MED6266373.1"/>
    </source>
</evidence>
<name>A0ABU7CTW7_9TELE</name>
<keyword evidence="2" id="KW-1185">Reference proteome</keyword>
<reference evidence="1 2" key="1">
    <citation type="submission" date="2021-06" db="EMBL/GenBank/DDBJ databases">
        <authorList>
            <person name="Palmer J.M."/>
        </authorList>
    </citation>
    <scope>NUCLEOTIDE SEQUENCE [LARGE SCALE GENOMIC DNA]</scope>
    <source>
        <strain evidence="1 2">CL_MEX2019</strain>
        <tissue evidence="1">Muscle</tissue>
    </source>
</reference>
<organism evidence="1 2">
    <name type="scientific">Characodon lateralis</name>
    <dbReference type="NCBI Taxonomy" id="208331"/>
    <lineage>
        <taxon>Eukaryota</taxon>
        <taxon>Metazoa</taxon>
        <taxon>Chordata</taxon>
        <taxon>Craniata</taxon>
        <taxon>Vertebrata</taxon>
        <taxon>Euteleostomi</taxon>
        <taxon>Actinopterygii</taxon>
        <taxon>Neopterygii</taxon>
        <taxon>Teleostei</taxon>
        <taxon>Neoteleostei</taxon>
        <taxon>Acanthomorphata</taxon>
        <taxon>Ovalentaria</taxon>
        <taxon>Atherinomorphae</taxon>
        <taxon>Cyprinodontiformes</taxon>
        <taxon>Goodeidae</taxon>
        <taxon>Characodon</taxon>
    </lineage>
</organism>
<protein>
    <submittedName>
        <fullName evidence="1">Uncharacterized protein</fullName>
    </submittedName>
</protein>
<proteinExistence type="predicted"/>
<accession>A0ABU7CTW7</accession>